<reference evidence="3 4" key="1">
    <citation type="submission" date="2019-08" db="EMBL/GenBank/DDBJ databases">
        <title>In-depth cultivation of the pig gut microbiome towards novel bacterial diversity and tailored functional studies.</title>
        <authorList>
            <person name="Wylensek D."/>
            <person name="Hitch T.C.A."/>
            <person name="Clavel T."/>
        </authorList>
    </citation>
    <scope>NUCLEOTIDE SEQUENCE [LARGE SCALE GENOMIC DNA]</scope>
    <source>
        <strain evidence="3 4">WCA-470BD-2E</strain>
    </source>
</reference>
<dbReference type="PANTHER" id="PTHR33295:SF20">
    <property type="entry name" value="ATPASE"/>
    <property type="match status" value="1"/>
</dbReference>
<comment type="caution">
    <text evidence="3">The sequence shown here is derived from an EMBL/GenBank/DDBJ whole genome shotgun (WGS) entry which is preliminary data.</text>
</comment>
<organism evidence="3 4">
    <name type="scientific">Lactobacillus equicursoris</name>
    <dbReference type="NCBI Taxonomy" id="420645"/>
    <lineage>
        <taxon>Bacteria</taxon>
        <taxon>Bacillati</taxon>
        <taxon>Bacillota</taxon>
        <taxon>Bacilli</taxon>
        <taxon>Lactobacillales</taxon>
        <taxon>Lactobacillaceae</taxon>
        <taxon>Lactobacillus</taxon>
    </lineage>
</organism>
<dbReference type="Pfam" id="PF13173">
    <property type="entry name" value="AAA_14"/>
    <property type="match status" value="1"/>
</dbReference>
<evidence type="ECO:0000313" key="4">
    <source>
        <dbReference type="Proteomes" id="UP000452141"/>
    </source>
</evidence>
<feature type="domain" description="AAA" evidence="1">
    <location>
        <begin position="9"/>
        <end position="47"/>
    </location>
</feature>
<dbReference type="InterPro" id="IPR025420">
    <property type="entry name" value="DUF4143"/>
</dbReference>
<proteinExistence type="predicted"/>
<sequence length="296" mass="33943">MNAFRVDLDCDIYITGSNSALLSGDLATLLAGRYVELHVYPLSFKEYYDFKKGRPETAYQLFLNYVKDGGFPLIAMSEDEDVKQSIKQGIIDSVVLKDIVMRANIRDESTIIKLTECLMSEVGNTINPNKIANTLRSNQVRISLPTVNNYLTLLTRAYVFYRAEKYDLRGKKYLQGKDKYYMVDTGLRNTFINKSGRDNFGNQLENIVYLELLRRGYRVTIGDYEGSEIDFVARKGGEVVYYQVTQRLPDNSTRETDNLRYIPDGYKKVVLTLNMFDAGSVDGIEIKYVVDWMLEA</sequence>
<name>A0A844FNA4_9LACO</name>
<dbReference type="EMBL" id="VUMW01000009">
    <property type="protein sequence ID" value="MST79743.1"/>
    <property type="molecule type" value="Genomic_DNA"/>
</dbReference>
<dbReference type="GO" id="GO:0005524">
    <property type="term" value="F:ATP binding"/>
    <property type="evidence" value="ECO:0007669"/>
    <property type="project" value="UniProtKB-KW"/>
</dbReference>
<evidence type="ECO:0000313" key="3">
    <source>
        <dbReference type="EMBL" id="MST79743.1"/>
    </source>
</evidence>
<keyword evidence="3" id="KW-0067">ATP-binding</keyword>
<protein>
    <submittedName>
        <fullName evidence="3">ATP-binding protein</fullName>
    </submittedName>
</protein>
<feature type="domain" description="DUF4143" evidence="2">
    <location>
        <begin position="97"/>
        <end position="244"/>
    </location>
</feature>
<dbReference type="Proteomes" id="UP000452141">
    <property type="component" value="Unassembled WGS sequence"/>
</dbReference>
<evidence type="ECO:0000259" key="2">
    <source>
        <dbReference type="Pfam" id="PF13635"/>
    </source>
</evidence>
<gene>
    <name evidence="3" type="ORF">FYJ61_04505</name>
</gene>
<dbReference type="AlphaFoldDB" id="A0A844FNA4"/>
<evidence type="ECO:0000259" key="1">
    <source>
        <dbReference type="Pfam" id="PF13173"/>
    </source>
</evidence>
<dbReference type="Pfam" id="PF13635">
    <property type="entry name" value="DUF4143"/>
    <property type="match status" value="1"/>
</dbReference>
<keyword evidence="3" id="KW-0547">Nucleotide-binding</keyword>
<dbReference type="PANTHER" id="PTHR33295">
    <property type="entry name" value="ATPASE"/>
    <property type="match status" value="1"/>
</dbReference>
<dbReference type="InterPro" id="IPR041682">
    <property type="entry name" value="AAA_14"/>
</dbReference>
<accession>A0A844FNA4</accession>